<dbReference type="InterPro" id="IPR036875">
    <property type="entry name" value="Znf_CCHC_sf"/>
</dbReference>
<dbReference type="InterPro" id="IPR050951">
    <property type="entry name" value="Retrovirus_Pol_polyprotein"/>
</dbReference>
<dbReference type="PANTHER" id="PTHR37984">
    <property type="entry name" value="PROTEIN CBG26694"/>
    <property type="match status" value="1"/>
</dbReference>
<dbReference type="EMBL" id="OU896722">
    <property type="protein sequence ID" value="CAG9817611.1"/>
    <property type="molecule type" value="Genomic_DNA"/>
</dbReference>
<name>A0A9N9WZK9_PHACE</name>
<organism evidence="2 3">
    <name type="scientific">Phaedon cochleariae</name>
    <name type="common">Mustard beetle</name>
    <dbReference type="NCBI Taxonomy" id="80249"/>
    <lineage>
        <taxon>Eukaryota</taxon>
        <taxon>Metazoa</taxon>
        <taxon>Ecdysozoa</taxon>
        <taxon>Arthropoda</taxon>
        <taxon>Hexapoda</taxon>
        <taxon>Insecta</taxon>
        <taxon>Pterygota</taxon>
        <taxon>Neoptera</taxon>
        <taxon>Endopterygota</taxon>
        <taxon>Coleoptera</taxon>
        <taxon>Polyphaga</taxon>
        <taxon>Cucujiformia</taxon>
        <taxon>Chrysomeloidea</taxon>
        <taxon>Chrysomelidae</taxon>
        <taxon>Chrysomelinae</taxon>
        <taxon>Chrysomelini</taxon>
        <taxon>Phaedon</taxon>
    </lineage>
</organism>
<evidence type="ECO:0000313" key="2">
    <source>
        <dbReference type="EMBL" id="CAG9817611.1"/>
    </source>
</evidence>
<dbReference type="PANTHER" id="PTHR37984:SF5">
    <property type="entry name" value="PROTEIN NYNRIN-LIKE"/>
    <property type="match status" value="1"/>
</dbReference>
<feature type="region of interest" description="Disordered" evidence="1">
    <location>
        <begin position="172"/>
        <end position="194"/>
    </location>
</feature>
<dbReference type="Gene3D" id="4.10.60.10">
    <property type="entry name" value="Zinc finger, CCHC-type"/>
    <property type="match status" value="1"/>
</dbReference>
<evidence type="ECO:0000256" key="1">
    <source>
        <dbReference type="SAM" id="MobiDB-lite"/>
    </source>
</evidence>
<evidence type="ECO:0000313" key="3">
    <source>
        <dbReference type="Proteomes" id="UP001153737"/>
    </source>
</evidence>
<sequence length="291" mass="33413">MEFRRWLQRLEGAFTVFKVTEDLRVPYLLHYIGSKSFEIICDKVSPEDPYQKSFNELIEKMEQFYSPKPLEIAENFRFYQRKQQNGESLQEYAAALQKMSIHCNFGNYLKTALRNQFVFGLSSRRIQARLLESIDLNFDKAVKIATSMELSEKDAIQLHGGPNNSLGYLGSTSRDSKPTHHFKNSRDSTNSNKISNFSRNSNTVECFRCGGGHFATKCKLDKNIQCKGCGVKGHLQKVCFKKTTHTNSVEEILNSTSMILKKHQSLWRIQKLIPMSPPHGDRRGISDCQLN</sequence>
<dbReference type="GO" id="GO:0003676">
    <property type="term" value="F:nucleic acid binding"/>
    <property type="evidence" value="ECO:0007669"/>
    <property type="project" value="InterPro"/>
</dbReference>
<protein>
    <recommendedName>
        <fullName evidence="4">Gag protein</fullName>
    </recommendedName>
</protein>
<accession>A0A9N9WZK9</accession>
<reference evidence="2" key="1">
    <citation type="submission" date="2022-01" db="EMBL/GenBank/DDBJ databases">
        <authorList>
            <person name="King R."/>
        </authorList>
    </citation>
    <scope>NUCLEOTIDE SEQUENCE</scope>
</reference>
<dbReference type="GO" id="GO:0008270">
    <property type="term" value="F:zinc ion binding"/>
    <property type="evidence" value="ECO:0007669"/>
    <property type="project" value="InterPro"/>
</dbReference>
<dbReference type="SUPFAM" id="SSF57756">
    <property type="entry name" value="Retrovirus zinc finger-like domains"/>
    <property type="match status" value="1"/>
</dbReference>
<reference evidence="2" key="2">
    <citation type="submission" date="2022-10" db="EMBL/GenBank/DDBJ databases">
        <authorList>
            <consortium name="ENA_rothamsted_submissions"/>
            <consortium name="culmorum"/>
            <person name="King R."/>
        </authorList>
    </citation>
    <scope>NUCLEOTIDE SEQUENCE</scope>
</reference>
<gene>
    <name evidence="2" type="ORF">PHAECO_LOCUS5293</name>
</gene>
<dbReference type="AlphaFoldDB" id="A0A9N9WZK9"/>
<dbReference type="OrthoDB" id="6770165at2759"/>
<keyword evidence="3" id="KW-1185">Reference proteome</keyword>
<proteinExistence type="predicted"/>
<dbReference type="Proteomes" id="UP001153737">
    <property type="component" value="Chromosome 16"/>
</dbReference>
<evidence type="ECO:0008006" key="4">
    <source>
        <dbReference type="Google" id="ProtNLM"/>
    </source>
</evidence>